<proteinExistence type="predicted"/>
<dbReference type="EMBL" id="MCGO01000030">
    <property type="protein sequence ID" value="ORY41984.1"/>
    <property type="molecule type" value="Genomic_DNA"/>
</dbReference>
<dbReference type="Proteomes" id="UP000193642">
    <property type="component" value="Unassembled WGS sequence"/>
</dbReference>
<keyword evidence="3" id="KW-1185">Reference proteome</keyword>
<evidence type="ECO:0000313" key="3">
    <source>
        <dbReference type="Proteomes" id="UP000193642"/>
    </source>
</evidence>
<comment type="caution">
    <text evidence="2">The sequence shown here is derived from an EMBL/GenBank/DDBJ whole genome shotgun (WGS) entry which is preliminary data.</text>
</comment>
<reference evidence="2 3" key="1">
    <citation type="submission" date="2016-07" db="EMBL/GenBank/DDBJ databases">
        <title>Pervasive Adenine N6-methylation of Active Genes in Fungi.</title>
        <authorList>
            <consortium name="DOE Joint Genome Institute"/>
            <person name="Mondo S.J."/>
            <person name="Dannebaum R.O."/>
            <person name="Kuo R.C."/>
            <person name="Labutti K."/>
            <person name="Haridas S."/>
            <person name="Kuo A."/>
            <person name="Salamov A."/>
            <person name="Ahrendt S.R."/>
            <person name="Lipzen A."/>
            <person name="Sullivan W."/>
            <person name="Andreopoulos W.B."/>
            <person name="Clum A."/>
            <person name="Lindquist E."/>
            <person name="Daum C."/>
            <person name="Ramamoorthy G.K."/>
            <person name="Gryganskyi A."/>
            <person name="Culley D."/>
            <person name="Magnuson J.K."/>
            <person name="James T.Y."/>
            <person name="O'Malley M.A."/>
            <person name="Stajich J.E."/>
            <person name="Spatafora J.W."/>
            <person name="Visel A."/>
            <person name="Grigoriev I.V."/>
        </authorList>
    </citation>
    <scope>NUCLEOTIDE SEQUENCE [LARGE SCALE GENOMIC DNA]</scope>
    <source>
        <strain evidence="2 3">JEL800</strain>
    </source>
</reference>
<organism evidence="2 3">
    <name type="scientific">Rhizoclosmatium globosum</name>
    <dbReference type="NCBI Taxonomy" id="329046"/>
    <lineage>
        <taxon>Eukaryota</taxon>
        <taxon>Fungi</taxon>
        <taxon>Fungi incertae sedis</taxon>
        <taxon>Chytridiomycota</taxon>
        <taxon>Chytridiomycota incertae sedis</taxon>
        <taxon>Chytridiomycetes</taxon>
        <taxon>Chytridiales</taxon>
        <taxon>Chytriomycetaceae</taxon>
        <taxon>Rhizoclosmatium</taxon>
    </lineage>
</organism>
<name>A0A1Y2C524_9FUNG</name>
<sequence>MEQPEATTANSAADIKDDTPQNPPSEDIAGETEEFVKDATGVKMPDFELPPLKVV</sequence>
<dbReference type="AlphaFoldDB" id="A0A1Y2C524"/>
<evidence type="ECO:0000313" key="2">
    <source>
        <dbReference type="EMBL" id="ORY41984.1"/>
    </source>
</evidence>
<feature type="compositionally biased region" description="Polar residues" evidence="1">
    <location>
        <begin position="1"/>
        <end position="11"/>
    </location>
</feature>
<gene>
    <name evidence="2" type="ORF">BCR33DRAFT_718618</name>
</gene>
<evidence type="ECO:0000256" key="1">
    <source>
        <dbReference type="SAM" id="MobiDB-lite"/>
    </source>
</evidence>
<protein>
    <submittedName>
        <fullName evidence="2">Uncharacterized protein</fullName>
    </submittedName>
</protein>
<feature type="region of interest" description="Disordered" evidence="1">
    <location>
        <begin position="1"/>
        <end position="31"/>
    </location>
</feature>
<dbReference type="OrthoDB" id="10320475at2759"/>
<accession>A0A1Y2C524</accession>